<dbReference type="PANTHER" id="PTHR47055:SF3">
    <property type="entry name" value="PHORBOL-ESTER_DAG-TYPE DOMAIN-CONTAINING PROTEIN"/>
    <property type="match status" value="1"/>
</dbReference>
<reference evidence="2" key="1">
    <citation type="submission" date="2020-11" db="EMBL/GenBank/DDBJ databases">
        <authorList>
            <person name="Tran Van P."/>
        </authorList>
    </citation>
    <scope>NUCLEOTIDE SEQUENCE</scope>
</reference>
<organism evidence="2">
    <name type="scientific">Cyprideis torosa</name>
    <dbReference type="NCBI Taxonomy" id="163714"/>
    <lineage>
        <taxon>Eukaryota</taxon>
        <taxon>Metazoa</taxon>
        <taxon>Ecdysozoa</taxon>
        <taxon>Arthropoda</taxon>
        <taxon>Crustacea</taxon>
        <taxon>Oligostraca</taxon>
        <taxon>Ostracoda</taxon>
        <taxon>Podocopa</taxon>
        <taxon>Podocopida</taxon>
        <taxon>Cytherocopina</taxon>
        <taxon>Cytheroidea</taxon>
        <taxon>Cytherideidae</taxon>
        <taxon>Cyprideis</taxon>
    </lineage>
</organism>
<feature type="non-terminal residue" evidence="2">
    <location>
        <position position="1"/>
    </location>
</feature>
<dbReference type="InterPro" id="IPR052638">
    <property type="entry name" value="PiggyBac_TE-derived"/>
</dbReference>
<dbReference type="CDD" id="cd19757">
    <property type="entry name" value="Bbox1"/>
    <property type="match status" value="1"/>
</dbReference>
<evidence type="ECO:0000313" key="2">
    <source>
        <dbReference type="EMBL" id="CAD7237446.1"/>
    </source>
</evidence>
<dbReference type="EMBL" id="OB688206">
    <property type="protein sequence ID" value="CAD7237446.1"/>
    <property type="molecule type" value="Genomic_DNA"/>
</dbReference>
<gene>
    <name evidence="2" type="ORF">CTOB1V02_LOCUS15261</name>
</gene>
<accession>A0A7R8WYR1</accession>
<proteinExistence type="predicted"/>
<dbReference type="Pfam" id="PF13843">
    <property type="entry name" value="DDE_Tnp_1_7"/>
    <property type="match status" value="2"/>
</dbReference>
<dbReference type="PANTHER" id="PTHR47055">
    <property type="entry name" value="DDE_TNP_1_7 DOMAIN-CONTAINING PROTEIN"/>
    <property type="match status" value="1"/>
</dbReference>
<dbReference type="GO" id="GO:0043565">
    <property type="term" value="F:sequence-specific DNA binding"/>
    <property type="evidence" value="ECO:0007669"/>
    <property type="project" value="TreeGrafter"/>
</dbReference>
<dbReference type="OrthoDB" id="6377562at2759"/>
<protein>
    <recommendedName>
        <fullName evidence="1">PiggyBac transposable element-derived protein domain-containing protein</fullName>
    </recommendedName>
</protein>
<feature type="domain" description="PiggyBac transposable element-derived protein" evidence="1">
    <location>
        <begin position="4"/>
        <end position="157"/>
    </location>
</feature>
<dbReference type="AlphaFoldDB" id="A0A7R8WYR1"/>
<feature type="domain" description="PiggyBac transposable element-derived protein" evidence="1">
    <location>
        <begin position="188"/>
        <end position="343"/>
    </location>
</feature>
<name>A0A7R8WYR1_9CRUS</name>
<sequence length="444" mass="51204">TAPELLELFWNDELLRWVCTESNQYAIREGRDNPEITIEELRTFLSILLLSGYMSVPNYRMYWGAGRDARNDLVLESMSRDRFEVIKRNLHFCGTPNKEDRYWKLRPLIQALQTSFMETFVPQEDVCHDEAMVKYFKRHGLKQAIRNKPIRFGFKAWPWEENVKIAGRSGASLLDLQEHMRDDVVHLPFHFHIDNYFTSLDLMTEMERRGYHVTGTIRPNRIPGNPPLLGIEAFKKKERGYFESTSTSDGKILLTRWMDNSTVTLASSLLGDQPVGQVKRYSRKDKKSIMVRRPAVVKQYNDAMGGTDRMDQHINHCRVSVGGKKWWWALFTWMLDASVQNAWRLHRGAGGQLTLVQFRREVVCYHLERAASLRKTSSGGSATTRRGAPAGLILRYDNVGHLIIVAPNKAQGICQECHVSKPTSKCVKCNVFLCWGCFASYHKP</sequence>
<evidence type="ECO:0000259" key="1">
    <source>
        <dbReference type="Pfam" id="PF13843"/>
    </source>
</evidence>
<dbReference type="InterPro" id="IPR029526">
    <property type="entry name" value="PGBD"/>
</dbReference>